<evidence type="ECO:0000259" key="1">
    <source>
        <dbReference type="Pfam" id="PF05699"/>
    </source>
</evidence>
<dbReference type="InterPro" id="IPR052035">
    <property type="entry name" value="ZnF_BED_domain_contain"/>
</dbReference>
<evidence type="ECO:0000313" key="2">
    <source>
        <dbReference type="EMBL" id="TXG53807.1"/>
    </source>
</evidence>
<keyword evidence="3" id="KW-1185">Reference proteome</keyword>
<dbReference type="SUPFAM" id="SSF53098">
    <property type="entry name" value="Ribonuclease H-like"/>
    <property type="match status" value="1"/>
</dbReference>
<dbReference type="OrthoDB" id="1710956at2759"/>
<dbReference type="Proteomes" id="UP000323000">
    <property type="component" value="Chromosome 9"/>
</dbReference>
<name>A0A5C7HA75_9ROSI</name>
<accession>A0A5C7HA75</accession>
<dbReference type="PANTHER" id="PTHR46481:SF2">
    <property type="entry name" value="BED-TYPE DOMAIN-CONTAINING PROTEIN"/>
    <property type="match status" value="1"/>
</dbReference>
<dbReference type="AlphaFoldDB" id="A0A5C7HA75"/>
<dbReference type="PANTHER" id="PTHR46481">
    <property type="entry name" value="ZINC FINGER BED DOMAIN-CONTAINING PROTEIN 4"/>
    <property type="match status" value="1"/>
</dbReference>
<dbReference type="GO" id="GO:0046983">
    <property type="term" value="F:protein dimerization activity"/>
    <property type="evidence" value="ECO:0007669"/>
    <property type="project" value="InterPro"/>
</dbReference>
<proteinExistence type="predicted"/>
<dbReference type="InterPro" id="IPR008906">
    <property type="entry name" value="HATC_C_dom"/>
</dbReference>
<feature type="domain" description="HAT C-terminal dimerisation" evidence="1">
    <location>
        <begin position="122"/>
        <end position="193"/>
    </location>
</feature>
<organism evidence="2 3">
    <name type="scientific">Acer yangbiense</name>
    <dbReference type="NCBI Taxonomy" id="1000413"/>
    <lineage>
        <taxon>Eukaryota</taxon>
        <taxon>Viridiplantae</taxon>
        <taxon>Streptophyta</taxon>
        <taxon>Embryophyta</taxon>
        <taxon>Tracheophyta</taxon>
        <taxon>Spermatophyta</taxon>
        <taxon>Magnoliopsida</taxon>
        <taxon>eudicotyledons</taxon>
        <taxon>Gunneridae</taxon>
        <taxon>Pentapetalae</taxon>
        <taxon>rosids</taxon>
        <taxon>malvids</taxon>
        <taxon>Sapindales</taxon>
        <taxon>Sapindaceae</taxon>
        <taxon>Hippocastanoideae</taxon>
        <taxon>Acereae</taxon>
        <taxon>Acer</taxon>
    </lineage>
</organism>
<protein>
    <recommendedName>
        <fullName evidence="1">HAT C-terminal dimerisation domain-containing protein</fullName>
    </recommendedName>
</protein>
<sequence length="194" mass="22439">MKKIQNKGLVVLDVPTRWSSTYLMLASSLNFVKTFDRLDDEDRHFQNYFKEDENEQKRIEPPHFDHWENVKVFVQFLKTLYDVTLQFSALSKSDDSSVFDLSIAFSETVENQDNAMCRNEVESYLLKLVKRKHSNFDVLTWWSVSSGHYPILTLIAKYVFATPISTVASESAFNSGGRVLDSFQSLLTPKMVEC</sequence>
<comment type="caution">
    <text evidence="2">The sequence shown here is derived from an EMBL/GenBank/DDBJ whole genome shotgun (WGS) entry which is preliminary data.</text>
</comment>
<dbReference type="Pfam" id="PF05699">
    <property type="entry name" value="Dimer_Tnp_hAT"/>
    <property type="match status" value="1"/>
</dbReference>
<gene>
    <name evidence="2" type="ORF">EZV62_019063</name>
</gene>
<dbReference type="EMBL" id="VAHF01000009">
    <property type="protein sequence ID" value="TXG53807.1"/>
    <property type="molecule type" value="Genomic_DNA"/>
</dbReference>
<reference evidence="3" key="1">
    <citation type="journal article" date="2019" name="Gigascience">
        <title>De novo genome assembly of the endangered Acer yangbiense, a plant species with extremely small populations endemic to Yunnan Province, China.</title>
        <authorList>
            <person name="Yang J."/>
            <person name="Wariss H.M."/>
            <person name="Tao L."/>
            <person name="Zhang R."/>
            <person name="Yun Q."/>
            <person name="Hollingsworth P."/>
            <person name="Dao Z."/>
            <person name="Luo G."/>
            <person name="Guo H."/>
            <person name="Ma Y."/>
            <person name="Sun W."/>
        </authorList>
    </citation>
    <scope>NUCLEOTIDE SEQUENCE [LARGE SCALE GENOMIC DNA]</scope>
    <source>
        <strain evidence="3">cv. Malutang</strain>
    </source>
</reference>
<evidence type="ECO:0000313" key="3">
    <source>
        <dbReference type="Proteomes" id="UP000323000"/>
    </source>
</evidence>
<dbReference type="InterPro" id="IPR012337">
    <property type="entry name" value="RNaseH-like_sf"/>
</dbReference>